<dbReference type="InterPro" id="IPR009384">
    <property type="entry name" value="SwrD-like"/>
</dbReference>
<keyword evidence="2" id="KW-1185">Reference proteome</keyword>
<dbReference type="STRING" id="1121324.CLIT_11c01970"/>
<protein>
    <recommendedName>
        <fullName evidence="3">Flagellar protein FlbD</fullName>
    </recommendedName>
</protein>
<reference evidence="1 2" key="1">
    <citation type="submission" date="2014-03" db="EMBL/GenBank/DDBJ databases">
        <title>Genome sequence of Clostridium litorale W6, DSM 5388.</title>
        <authorList>
            <person name="Poehlein A."/>
            <person name="Jagirdar A."/>
            <person name="Khonsari B."/>
            <person name="Chibani C.M."/>
            <person name="Gutierrez Gutierrez D.A."/>
            <person name="Davydova E."/>
            <person name="Alghaithi H.S."/>
            <person name="Nair K.P."/>
            <person name="Dhamotharan K."/>
            <person name="Chandran L."/>
            <person name="G W."/>
            <person name="Daniel R."/>
        </authorList>
    </citation>
    <scope>NUCLEOTIDE SEQUENCE [LARGE SCALE GENOMIC DNA]</scope>
    <source>
        <strain evidence="1 2">W6</strain>
    </source>
</reference>
<evidence type="ECO:0000313" key="1">
    <source>
        <dbReference type="EMBL" id="KDR95168.1"/>
    </source>
</evidence>
<dbReference type="Pfam" id="PF06289">
    <property type="entry name" value="FlbD"/>
    <property type="match status" value="1"/>
</dbReference>
<dbReference type="PANTHER" id="PTHR39185:SF1">
    <property type="entry name" value="SWARMING MOTILITY PROTEIN SWRD"/>
    <property type="match status" value="1"/>
</dbReference>
<dbReference type="PANTHER" id="PTHR39185">
    <property type="entry name" value="SWARMING MOTILITY PROTEIN SWRD"/>
    <property type="match status" value="1"/>
</dbReference>
<comment type="caution">
    <text evidence="1">The sequence shown here is derived from an EMBL/GenBank/DDBJ whole genome shotgun (WGS) entry which is preliminary data.</text>
</comment>
<sequence>MIKITRFNGEEFVVNCDMIETMEETPDTVITLTNGHKFLARENVDEIIEKVVRFKKKVYSPAIDIEKEV</sequence>
<organism evidence="1 2">
    <name type="scientific">Peptoclostridium litorale DSM 5388</name>
    <dbReference type="NCBI Taxonomy" id="1121324"/>
    <lineage>
        <taxon>Bacteria</taxon>
        <taxon>Bacillati</taxon>
        <taxon>Bacillota</taxon>
        <taxon>Clostridia</taxon>
        <taxon>Peptostreptococcales</taxon>
        <taxon>Peptoclostridiaceae</taxon>
        <taxon>Peptoclostridium</taxon>
    </lineage>
</organism>
<dbReference type="OrthoDB" id="9799862at2"/>
<dbReference type="EMBL" id="JJMM01000011">
    <property type="protein sequence ID" value="KDR95168.1"/>
    <property type="molecule type" value="Genomic_DNA"/>
</dbReference>
<dbReference type="Proteomes" id="UP000027946">
    <property type="component" value="Unassembled WGS sequence"/>
</dbReference>
<accession>A0A069REH7</accession>
<evidence type="ECO:0000313" key="2">
    <source>
        <dbReference type="Proteomes" id="UP000027946"/>
    </source>
</evidence>
<dbReference type="eggNOG" id="COG1582">
    <property type="taxonomic scope" value="Bacteria"/>
</dbReference>
<name>A0A069REH7_PEPLI</name>
<gene>
    <name evidence="1" type="ORF">CLIT_11c01970</name>
</gene>
<dbReference type="AlphaFoldDB" id="A0A069REH7"/>
<dbReference type="RefSeq" id="WP_038265197.1">
    <property type="nucleotide sequence ID" value="NZ_FSRH01000002.1"/>
</dbReference>
<proteinExistence type="predicted"/>
<evidence type="ECO:0008006" key="3">
    <source>
        <dbReference type="Google" id="ProtNLM"/>
    </source>
</evidence>